<evidence type="ECO:0000313" key="7">
    <source>
        <dbReference type="EMBL" id="ARW20413.1"/>
    </source>
</evidence>
<keyword evidence="4 5" id="KW-0560">Oxidoreductase</keyword>
<evidence type="ECO:0000256" key="5">
    <source>
        <dbReference type="RuleBase" id="RU366062"/>
    </source>
</evidence>
<feature type="domain" description="FAD-dependent oxidoreductase 2 FAD-binding" evidence="6">
    <location>
        <begin position="20"/>
        <end position="444"/>
    </location>
</feature>
<dbReference type="SUPFAM" id="SSF56425">
    <property type="entry name" value="Succinate dehydrogenase/fumarate reductase flavoprotein, catalytic domain"/>
    <property type="match status" value="1"/>
</dbReference>
<protein>
    <submittedName>
        <fullName evidence="7">Fumarate reductase (Quinol)</fullName>
        <ecNumber evidence="7">1.3.5.4</ecNumber>
    </submittedName>
</protein>
<evidence type="ECO:0000256" key="1">
    <source>
        <dbReference type="ARBA" id="ARBA00001974"/>
    </source>
</evidence>
<evidence type="ECO:0000256" key="2">
    <source>
        <dbReference type="ARBA" id="ARBA00022630"/>
    </source>
</evidence>
<dbReference type="Proteomes" id="UP000196118">
    <property type="component" value="Chromosome"/>
</dbReference>
<comment type="cofactor">
    <cofactor evidence="1">
        <name>FAD</name>
        <dbReference type="ChEBI" id="CHEBI:57692"/>
    </cofactor>
</comment>
<sequence>MTERVEFKPTSIDDLSSQYDVIIIGAGSTGLTSALELTELGKKVVVLEKMEKPGGNSMRASSGMNAAETAIQRHEGIIDSYESFYEDTYKGGGKQNDVEMLKYFTSHADSAVEWLKEHDVVLDEITLTGGMSVKRAHRPSSAPAIGGYLIHQLLNKLAEEKVPVVCGATIREIDRGDNHQFKVDFADAQDSNHLLNSAAIILATGGFAASDALIKKYRPDLVHYKTTNHSGATGDGLQLAENLGAQLVDMDRIQVHPTVYQDGDHAFLIGEMVRGEGAILVNQSGHRFVNELDTRKVVTDAINAQTQPDAYLIFNAALAKRASAIGFYDHIGLVQHGDHIDELAKTLGLPVANLKETMQQWSDVVAKRKDEAFGRTMGLVDGFEEGPYMAIHIAPAIHYTMGGLKTSAKAEVLDKKFKPIKGLYAGGEVAGGLHGNNRIGGNSIAETVVFGLQAARQAFKNL</sequence>
<dbReference type="InterPro" id="IPR027477">
    <property type="entry name" value="Succ_DH/fumarate_Rdtase_cat_sf"/>
</dbReference>
<dbReference type="GO" id="GO:0010181">
    <property type="term" value="F:FMN binding"/>
    <property type="evidence" value="ECO:0007669"/>
    <property type="project" value="InterPro"/>
</dbReference>
<dbReference type="InterPro" id="IPR010960">
    <property type="entry name" value="Flavocytochrome_c"/>
</dbReference>
<keyword evidence="2 5" id="KW-0285">Flavoprotein</keyword>
<dbReference type="InterPro" id="IPR050315">
    <property type="entry name" value="FAD-oxidoreductase_2"/>
</dbReference>
<dbReference type="Pfam" id="PF00890">
    <property type="entry name" value="FAD_binding_2"/>
    <property type="match status" value="1"/>
</dbReference>
<dbReference type="SUPFAM" id="SSF51905">
    <property type="entry name" value="FAD/NAD(P)-binding domain"/>
    <property type="match status" value="1"/>
</dbReference>
<accession>A0A1Y0VUN8</accession>
<dbReference type="Gene3D" id="3.50.50.60">
    <property type="entry name" value="FAD/NAD(P)-binding domain"/>
    <property type="match status" value="1"/>
</dbReference>
<dbReference type="InterPro" id="IPR036188">
    <property type="entry name" value="FAD/NAD-bd_sf"/>
</dbReference>
<dbReference type="GO" id="GO:0033765">
    <property type="term" value="F:steroid dehydrogenase activity, acting on the CH-CH group of donors"/>
    <property type="evidence" value="ECO:0007669"/>
    <property type="project" value="UniProtKB-ARBA"/>
</dbReference>
<evidence type="ECO:0000313" key="8">
    <source>
        <dbReference type="Proteomes" id="UP000196118"/>
    </source>
</evidence>
<comment type="similarity">
    <text evidence="5">Belongs to the FAD-dependent oxidoreductase 2 family. FRD/SDH subfamily.</text>
</comment>
<dbReference type="PANTHER" id="PTHR43400:SF7">
    <property type="entry name" value="FAD-DEPENDENT OXIDOREDUCTASE 2 FAD BINDING DOMAIN-CONTAINING PROTEIN"/>
    <property type="match status" value="1"/>
</dbReference>
<evidence type="ECO:0000256" key="3">
    <source>
        <dbReference type="ARBA" id="ARBA00022827"/>
    </source>
</evidence>
<gene>
    <name evidence="7" type="ORF">S100892_01870</name>
</gene>
<dbReference type="FunFam" id="3.90.700.10:FF:000007">
    <property type="entry name" value="NADH-dependent fumarate reductase"/>
    <property type="match status" value="1"/>
</dbReference>
<dbReference type="NCBIfam" id="NF005064">
    <property type="entry name" value="PRK06481.1"/>
    <property type="match status" value="1"/>
</dbReference>
<evidence type="ECO:0000259" key="6">
    <source>
        <dbReference type="Pfam" id="PF00890"/>
    </source>
</evidence>
<dbReference type="PANTHER" id="PTHR43400">
    <property type="entry name" value="FUMARATE REDUCTASE"/>
    <property type="match status" value="1"/>
</dbReference>
<dbReference type="EC" id="1.3.5.4" evidence="7"/>
<dbReference type="AlphaFoldDB" id="A0A1Y0VUN8"/>
<organism evidence="7 8">
    <name type="scientific">Pediococcus pentosaceus</name>
    <dbReference type="NCBI Taxonomy" id="1255"/>
    <lineage>
        <taxon>Bacteria</taxon>
        <taxon>Bacillati</taxon>
        <taxon>Bacillota</taxon>
        <taxon>Bacilli</taxon>
        <taxon>Lactobacillales</taxon>
        <taxon>Lactobacillaceae</taxon>
        <taxon>Pediococcus</taxon>
    </lineage>
</organism>
<proteinExistence type="inferred from homology"/>
<dbReference type="InterPro" id="IPR003953">
    <property type="entry name" value="FAD-dep_OxRdtase_2_FAD-bd"/>
</dbReference>
<keyword evidence="3 5" id="KW-0274">FAD</keyword>
<evidence type="ECO:0000256" key="4">
    <source>
        <dbReference type="ARBA" id="ARBA00023002"/>
    </source>
</evidence>
<dbReference type="EMBL" id="CP021474">
    <property type="protein sequence ID" value="ARW20413.1"/>
    <property type="molecule type" value="Genomic_DNA"/>
</dbReference>
<dbReference type="Gene3D" id="3.90.700.10">
    <property type="entry name" value="Succinate dehydrogenase/fumarate reductase flavoprotein, catalytic domain"/>
    <property type="match status" value="1"/>
</dbReference>
<reference evidence="7 8" key="1">
    <citation type="submission" date="2017-05" db="EMBL/GenBank/DDBJ databases">
        <title>Genome sequence of Pediococcus pentosaceus strain SRCM100892.</title>
        <authorList>
            <person name="Cho S.H."/>
        </authorList>
    </citation>
    <scope>NUCLEOTIDE SEQUENCE [LARGE SCALE GENOMIC DNA]</scope>
    <source>
        <strain evidence="7 8">SRCM100892</strain>
    </source>
</reference>
<dbReference type="NCBIfam" id="TIGR01813">
    <property type="entry name" value="flavo_cyto_c"/>
    <property type="match status" value="1"/>
</dbReference>
<name>A0A1Y0VUN8_PEDPE</name>